<evidence type="ECO:0000256" key="6">
    <source>
        <dbReference type="ARBA" id="ARBA00056337"/>
    </source>
</evidence>
<dbReference type="PANTHER" id="PTHR10889:SF1">
    <property type="entry name" value="DEOXYRIBOSE-PHOSPHATE ALDOLASE"/>
    <property type="match status" value="1"/>
</dbReference>
<dbReference type="GO" id="GO:0016052">
    <property type="term" value="P:carbohydrate catabolic process"/>
    <property type="evidence" value="ECO:0007669"/>
    <property type="project" value="TreeGrafter"/>
</dbReference>
<organism evidence="8">
    <name type="scientific">candidate division WOR-3 bacterium</name>
    <dbReference type="NCBI Taxonomy" id="2052148"/>
    <lineage>
        <taxon>Bacteria</taxon>
        <taxon>Bacteria division WOR-3</taxon>
    </lineage>
</organism>
<comment type="pathway">
    <text evidence="7">Carbohydrate degradation; 2-deoxy-D-ribose 1-phosphate degradation; D-glyceraldehyde 3-phosphate and acetaldehyde from 2-deoxy-alpha-D-ribose 1-phosphate: step 2/2.</text>
</comment>
<dbReference type="InterPro" id="IPR011343">
    <property type="entry name" value="DeoC"/>
</dbReference>
<evidence type="ECO:0000256" key="2">
    <source>
        <dbReference type="ARBA" id="ARBA00022490"/>
    </source>
</evidence>
<evidence type="ECO:0000313" key="8">
    <source>
        <dbReference type="EMBL" id="HHE04767.1"/>
    </source>
</evidence>
<dbReference type="InterPro" id="IPR002915">
    <property type="entry name" value="DeoC/FbaB/LacD_aldolase"/>
</dbReference>
<dbReference type="NCBIfam" id="TIGR00126">
    <property type="entry name" value="deoC"/>
    <property type="match status" value="1"/>
</dbReference>
<evidence type="ECO:0000256" key="3">
    <source>
        <dbReference type="ARBA" id="ARBA00023239"/>
    </source>
</evidence>
<dbReference type="HAMAP" id="MF_00114">
    <property type="entry name" value="DeoC_type1"/>
    <property type="match status" value="1"/>
</dbReference>
<gene>
    <name evidence="7 8" type="primary">deoC</name>
    <name evidence="8" type="ORF">ENL19_01735</name>
</gene>
<feature type="active site" description="Proton donor/acceptor" evidence="7">
    <location>
        <position position="88"/>
    </location>
</feature>
<evidence type="ECO:0000256" key="4">
    <source>
        <dbReference type="ARBA" id="ARBA00023270"/>
    </source>
</evidence>
<dbReference type="SUPFAM" id="SSF51569">
    <property type="entry name" value="Aldolase"/>
    <property type="match status" value="1"/>
</dbReference>
<dbReference type="GO" id="GO:0005737">
    <property type="term" value="C:cytoplasm"/>
    <property type="evidence" value="ECO:0007669"/>
    <property type="project" value="UniProtKB-SubCell"/>
</dbReference>
<dbReference type="EMBL" id="DRTB01000127">
    <property type="protein sequence ID" value="HHE04767.1"/>
    <property type="molecule type" value="Genomic_DNA"/>
</dbReference>
<dbReference type="CDD" id="cd00959">
    <property type="entry name" value="DeoC"/>
    <property type="match status" value="1"/>
</dbReference>
<evidence type="ECO:0000256" key="1">
    <source>
        <dbReference type="ARBA" id="ARBA00010936"/>
    </source>
</evidence>
<name>A0A7C5H5U9_UNCW3</name>
<evidence type="ECO:0000256" key="7">
    <source>
        <dbReference type="HAMAP-Rule" id="MF_00114"/>
    </source>
</evidence>
<sequence length="212" mass="23213">MIPAIIDHTLLKPFAVRADIEKLCYEAITHKFLSVCVNSSNVKLAKEFLKDNKVKVSSAIGFPLGAVSMRTKVFEAKCAIEDGADELDVVLNIGKLKDSEYNYVYDELKEICSLDKRVIVKVIIENCYLTDEDKIKASYLTKLAGAHFVKTSTGFGTYGAKTEDIRLMRKTIGEKMGIKAAGGIKGFKTLFEMVAAGATRIGTSSSIDIIKG</sequence>
<dbReference type="Proteomes" id="UP000886110">
    <property type="component" value="Unassembled WGS sequence"/>
</dbReference>
<comment type="subcellular location">
    <subcellularLocation>
        <location evidence="7">Cytoplasm</location>
    </subcellularLocation>
</comment>
<dbReference type="PANTHER" id="PTHR10889">
    <property type="entry name" value="DEOXYRIBOSE-PHOSPHATE ALDOLASE"/>
    <property type="match status" value="1"/>
</dbReference>
<dbReference type="Gene3D" id="3.20.20.70">
    <property type="entry name" value="Aldolase class I"/>
    <property type="match status" value="1"/>
</dbReference>
<dbReference type="FunFam" id="3.20.20.70:FF:000044">
    <property type="entry name" value="Deoxyribose-phosphate aldolase"/>
    <property type="match status" value="1"/>
</dbReference>
<feature type="active site" description="Proton donor/acceptor" evidence="7">
    <location>
        <position position="179"/>
    </location>
</feature>
<dbReference type="SMART" id="SM01133">
    <property type="entry name" value="DeoC"/>
    <property type="match status" value="1"/>
</dbReference>
<protein>
    <recommendedName>
        <fullName evidence="7">Deoxyribose-phosphate aldolase</fullName>
        <shortName evidence="7">DERA</shortName>
        <ecNumber evidence="7">4.1.2.4</ecNumber>
    </recommendedName>
    <alternativeName>
        <fullName evidence="7">2-deoxy-D-ribose 5-phosphate aldolase</fullName>
    </alternativeName>
    <alternativeName>
        <fullName evidence="7">Phosphodeoxyriboaldolase</fullName>
        <shortName evidence="7">Deoxyriboaldolase</shortName>
    </alternativeName>
</protein>
<dbReference type="GO" id="GO:0006018">
    <property type="term" value="P:2-deoxyribose 1-phosphate catabolic process"/>
    <property type="evidence" value="ECO:0007669"/>
    <property type="project" value="UniProtKB-UniRule"/>
</dbReference>
<dbReference type="InterPro" id="IPR028581">
    <property type="entry name" value="DeoC_typeI"/>
</dbReference>
<dbReference type="PIRSF" id="PIRSF001357">
    <property type="entry name" value="DeoC"/>
    <property type="match status" value="1"/>
</dbReference>
<accession>A0A7C5H5U9</accession>
<dbReference type="GO" id="GO:0004139">
    <property type="term" value="F:deoxyribose-phosphate aldolase activity"/>
    <property type="evidence" value="ECO:0007669"/>
    <property type="project" value="UniProtKB-UniRule"/>
</dbReference>
<keyword evidence="4 7" id="KW-0704">Schiff base</keyword>
<keyword evidence="3 7" id="KW-0456">Lyase</keyword>
<comment type="caution">
    <text evidence="8">The sequence shown here is derived from an EMBL/GenBank/DDBJ whole genome shotgun (WGS) entry which is preliminary data.</text>
</comment>
<dbReference type="InterPro" id="IPR013785">
    <property type="entry name" value="Aldolase_TIM"/>
</dbReference>
<dbReference type="EC" id="4.1.2.4" evidence="7"/>
<dbReference type="AlphaFoldDB" id="A0A7C5H5U9"/>
<dbReference type="Pfam" id="PF01791">
    <property type="entry name" value="DeoC"/>
    <property type="match status" value="1"/>
</dbReference>
<keyword evidence="2 7" id="KW-0963">Cytoplasm</keyword>
<feature type="active site" description="Schiff-base intermediate with acetaldehyde" evidence="7">
    <location>
        <position position="150"/>
    </location>
</feature>
<dbReference type="GO" id="GO:0009264">
    <property type="term" value="P:deoxyribonucleotide catabolic process"/>
    <property type="evidence" value="ECO:0007669"/>
    <property type="project" value="UniProtKB-UniRule"/>
</dbReference>
<comment type="similarity">
    <text evidence="1 7">Belongs to the DeoC/FbaB aldolase family. DeoC type 1 subfamily.</text>
</comment>
<reference evidence="8" key="1">
    <citation type="journal article" date="2020" name="mSystems">
        <title>Genome- and Community-Level Interaction Insights into Carbon Utilization and Element Cycling Functions of Hydrothermarchaeota in Hydrothermal Sediment.</title>
        <authorList>
            <person name="Zhou Z."/>
            <person name="Liu Y."/>
            <person name="Xu W."/>
            <person name="Pan J."/>
            <person name="Luo Z.H."/>
            <person name="Li M."/>
        </authorList>
    </citation>
    <scope>NUCLEOTIDE SEQUENCE [LARGE SCALE GENOMIC DNA]</scope>
    <source>
        <strain evidence="8">HyVt-74</strain>
    </source>
</reference>
<comment type="function">
    <text evidence="6 7">Catalyzes a reversible aldol reaction between acetaldehyde and D-glyceraldehyde 3-phosphate to generate 2-deoxy-D-ribose 5-phosphate.</text>
</comment>
<dbReference type="UniPathway" id="UPA00002">
    <property type="reaction ID" value="UER00468"/>
</dbReference>
<comment type="catalytic activity">
    <reaction evidence="5 7">
        <text>2-deoxy-D-ribose 5-phosphate = D-glyceraldehyde 3-phosphate + acetaldehyde</text>
        <dbReference type="Rhea" id="RHEA:12821"/>
        <dbReference type="ChEBI" id="CHEBI:15343"/>
        <dbReference type="ChEBI" id="CHEBI:59776"/>
        <dbReference type="ChEBI" id="CHEBI:62877"/>
        <dbReference type="EC" id="4.1.2.4"/>
    </reaction>
</comment>
<proteinExistence type="inferred from homology"/>
<evidence type="ECO:0000256" key="5">
    <source>
        <dbReference type="ARBA" id="ARBA00048791"/>
    </source>
</evidence>